<gene>
    <name evidence="1" type="ORF">PUN28_011065</name>
</gene>
<name>A0AAW2FJ08_9HYME</name>
<comment type="caution">
    <text evidence="1">The sequence shown here is derived from an EMBL/GenBank/DDBJ whole genome shotgun (WGS) entry which is preliminary data.</text>
</comment>
<keyword evidence="2" id="KW-1185">Reference proteome</keyword>
<dbReference type="EMBL" id="JADYXP020000010">
    <property type="protein sequence ID" value="KAL0115944.1"/>
    <property type="molecule type" value="Genomic_DNA"/>
</dbReference>
<dbReference type="AlphaFoldDB" id="A0AAW2FJ08"/>
<dbReference type="Proteomes" id="UP001430953">
    <property type="component" value="Unassembled WGS sequence"/>
</dbReference>
<accession>A0AAW2FJ08</accession>
<proteinExistence type="predicted"/>
<evidence type="ECO:0000313" key="1">
    <source>
        <dbReference type="EMBL" id="KAL0115944.1"/>
    </source>
</evidence>
<sequence>MRERERERCSHNINILSTKLLYHNLVRYYLSPMRLYFEISLPKYYLPKKIKEIKKKGEKEKNLFTINELKDQRYRYLT</sequence>
<organism evidence="1 2">
    <name type="scientific">Cardiocondyla obscurior</name>
    <dbReference type="NCBI Taxonomy" id="286306"/>
    <lineage>
        <taxon>Eukaryota</taxon>
        <taxon>Metazoa</taxon>
        <taxon>Ecdysozoa</taxon>
        <taxon>Arthropoda</taxon>
        <taxon>Hexapoda</taxon>
        <taxon>Insecta</taxon>
        <taxon>Pterygota</taxon>
        <taxon>Neoptera</taxon>
        <taxon>Endopterygota</taxon>
        <taxon>Hymenoptera</taxon>
        <taxon>Apocrita</taxon>
        <taxon>Aculeata</taxon>
        <taxon>Formicoidea</taxon>
        <taxon>Formicidae</taxon>
        <taxon>Myrmicinae</taxon>
        <taxon>Cardiocondyla</taxon>
    </lineage>
</organism>
<evidence type="ECO:0000313" key="2">
    <source>
        <dbReference type="Proteomes" id="UP001430953"/>
    </source>
</evidence>
<protein>
    <submittedName>
        <fullName evidence="1">Uncharacterized protein</fullName>
    </submittedName>
</protein>
<reference evidence="1 2" key="1">
    <citation type="submission" date="2023-03" db="EMBL/GenBank/DDBJ databases">
        <title>High recombination rates correlate with genetic variation in Cardiocondyla obscurior ants.</title>
        <authorList>
            <person name="Errbii M."/>
        </authorList>
    </citation>
    <scope>NUCLEOTIDE SEQUENCE [LARGE SCALE GENOMIC DNA]</scope>
    <source>
        <strain evidence="1">Alpha-2009</strain>
        <tissue evidence="1">Whole body</tissue>
    </source>
</reference>